<evidence type="ECO:0008006" key="3">
    <source>
        <dbReference type="Google" id="ProtNLM"/>
    </source>
</evidence>
<keyword evidence="2" id="KW-1185">Reference proteome</keyword>
<reference evidence="2" key="1">
    <citation type="journal article" date="2019" name="Int. J. Syst. Evol. Microbiol.">
        <title>The Global Catalogue of Microorganisms (GCM) 10K type strain sequencing project: providing services to taxonomists for standard genome sequencing and annotation.</title>
        <authorList>
            <consortium name="The Broad Institute Genomics Platform"/>
            <consortium name="The Broad Institute Genome Sequencing Center for Infectious Disease"/>
            <person name="Wu L."/>
            <person name="Ma J."/>
        </authorList>
    </citation>
    <scope>NUCLEOTIDE SEQUENCE [LARGE SCALE GENOMIC DNA]</scope>
    <source>
        <strain evidence="2">CGMCC 1.12770</strain>
    </source>
</reference>
<dbReference type="Gene3D" id="2.160.20.10">
    <property type="entry name" value="Single-stranded right-handed beta-helix, Pectin lyase-like"/>
    <property type="match status" value="1"/>
</dbReference>
<gene>
    <name evidence="1" type="ORF">GCM10008014_24470</name>
</gene>
<name>A0ABQ1ZCQ3_9BACL</name>
<dbReference type="EMBL" id="BMFU01000003">
    <property type="protein sequence ID" value="GGH55122.1"/>
    <property type="molecule type" value="Genomic_DNA"/>
</dbReference>
<dbReference type="SUPFAM" id="SSF51126">
    <property type="entry name" value="Pectin lyase-like"/>
    <property type="match status" value="1"/>
</dbReference>
<dbReference type="RefSeq" id="WP_229729820.1">
    <property type="nucleotide sequence ID" value="NZ_BMFU01000003.1"/>
</dbReference>
<evidence type="ECO:0000313" key="2">
    <source>
        <dbReference type="Proteomes" id="UP000652153"/>
    </source>
</evidence>
<accession>A0ABQ1ZCQ3</accession>
<proteinExistence type="predicted"/>
<dbReference type="Proteomes" id="UP000652153">
    <property type="component" value="Unassembled WGS sequence"/>
</dbReference>
<sequence length="509" mass="54087">MTVLSTGVIENRKRQVTSLAISVSNEANLNATAQVEVYLVPTLGVSNAEVYFLNAFSLNPFSTTDSIVTFDNVYANFDHFGVRVITGGEGADNIVVTVTGLDSSANRIFEIFPGELGPGIPGPPGPPGTPVLTGIGEPTCAIGNLGDIYIDLSTGNTFYKLSQPVPPPVRPIPAPTGITIPVGSTQTYTTIDAALAAANPGDRLLLDAETFTITSTINVNTPVTIEGQGIGLTIVTTTLNTVTTMFNVTVSNVVFQNMSIVQNFPQVLSIETVISLNNLSATGIYVDRCEISVCELGISVKVTEFQITNCNFTYAPLASRPNGYYYIIISSTSGESIIDNNTFVSDAGNSDCRFIIITNIAVNSGTLQGNLVVNNNTQLVSPFTLRHLLVIEEFIGADFGLYFINSTTINEGNVPVLLFNANLNIFKFIAAYGNSVQNTAGKGIIGIDSSYIGTTNIFSSGNTIANEFFTSGWASATVPSSFIVGYNTTAIPTDPNLPLNNCYWLMLIS</sequence>
<comment type="caution">
    <text evidence="1">The sequence shown here is derived from an EMBL/GenBank/DDBJ whole genome shotgun (WGS) entry which is preliminary data.</text>
</comment>
<organism evidence="1 2">
    <name type="scientific">Paenibacillus silvae</name>
    <dbReference type="NCBI Taxonomy" id="1325358"/>
    <lineage>
        <taxon>Bacteria</taxon>
        <taxon>Bacillati</taxon>
        <taxon>Bacillota</taxon>
        <taxon>Bacilli</taxon>
        <taxon>Bacillales</taxon>
        <taxon>Paenibacillaceae</taxon>
        <taxon>Paenibacillus</taxon>
    </lineage>
</organism>
<dbReference type="InterPro" id="IPR012334">
    <property type="entry name" value="Pectin_lyas_fold"/>
</dbReference>
<evidence type="ECO:0000313" key="1">
    <source>
        <dbReference type="EMBL" id="GGH55122.1"/>
    </source>
</evidence>
<protein>
    <recommendedName>
        <fullName evidence="3">Cell surface glycoprotein</fullName>
    </recommendedName>
</protein>
<dbReference type="InterPro" id="IPR011050">
    <property type="entry name" value="Pectin_lyase_fold/virulence"/>
</dbReference>